<reference evidence="2" key="1">
    <citation type="submission" date="2022-08" db="UniProtKB">
        <authorList>
            <consortium name="EnsemblMetazoa"/>
        </authorList>
    </citation>
    <scope>IDENTIFICATION</scope>
</reference>
<dbReference type="InterPro" id="IPR013397">
    <property type="entry name" value="CRISPR-assoc_prot_Csy1"/>
</dbReference>
<proteinExistence type="predicted"/>
<evidence type="ECO:0000256" key="1">
    <source>
        <dbReference type="SAM" id="MobiDB-lite"/>
    </source>
</evidence>
<evidence type="ECO:0000313" key="2">
    <source>
        <dbReference type="EnsemblMetazoa" id="ACOM029256-PA.1"/>
    </source>
</evidence>
<evidence type="ECO:0008006" key="3">
    <source>
        <dbReference type="Google" id="ProtNLM"/>
    </source>
</evidence>
<accession>A0A8W7PC23</accession>
<feature type="region of interest" description="Disordered" evidence="1">
    <location>
        <begin position="164"/>
        <end position="203"/>
    </location>
</feature>
<feature type="compositionally biased region" description="Basic and acidic residues" evidence="1">
    <location>
        <begin position="168"/>
        <end position="191"/>
    </location>
</feature>
<dbReference type="AlphaFoldDB" id="A0A8W7PC23"/>
<protein>
    <recommendedName>
        <fullName evidence="3">Type I-F CRISPR-associated protein Csy1</fullName>
    </recommendedName>
</protein>
<dbReference type="NCBIfam" id="TIGR02564">
    <property type="entry name" value="cas_Csy1"/>
    <property type="match status" value="1"/>
</dbReference>
<dbReference type="Proteomes" id="UP000075882">
    <property type="component" value="Unassembled WGS sequence"/>
</dbReference>
<feature type="region of interest" description="Disordered" evidence="1">
    <location>
        <begin position="1"/>
        <end position="21"/>
    </location>
</feature>
<sequence>LQLVTHPQKATHPDARGSSLFAPPDSLPSRLEIGTHCLSDFASDAVGNAAALDVYKFLKLEYQGQTLLQMLQADDADLLQALHHKHETASQWRAAFCSITESAGGPASHVLAKQIYWPVSPDDFPADANDDSHYHLLSILNSSALSHWLYGRIQEHRFGDAAKAARQAKRDGSHHPHGYHDYPQLAEEKKGGTKPQNISQLNSERRGSNYLLASLPPHWDSTEIRPLYQLDNAFRRFGKRQAVRTLLREFGDFLSHLKPEHNNIHIRQRRERYLAELFDELLQFGTAYSNSLPPSWTDHPDCLLPFAQQCWLDPYRAEQDADFNLQFHGQDWPQQLATDFAYWLNHHLEGKGLHLAEAEFDFWQRELAQDAGWQGQLDRLQQGVPA</sequence>
<dbReference type="Pfam" id="PF09611">
    <property type="entry name" value="Cas_Csy1"/>
    <property type="match status" value="1"/>
</dbReference>
<name>A0A8W7PC23_ANOCL</name>
<dbReference type="EnsemblMetazoa" id="ACOM029256-RA">
    <property type="protein sequence ID" value="ACOM029256-PA.1"/>
    <property type="gene ID" value="ACOM029256"/>
</dbReference>
<organism evidence="2">
    <name type="scientific">Anopheles coluzzii</name>
    <name type="common">African malaria mosquito</name>
    <dbReference type="NCBI Taxonomy" id="1518534"/>
    <lineage>
        <taxon>Eukaryota</taxon>
        <taxon>Metazoa</taxon>
        <taxon>Ecdysozoa</taxon>
        <taxon>Arthropoda</taxon>
        <taxon>Hexapoda</taxon>
        <taxon>Insecta</taxon>
        <taxon>Pterygota</taxon>
        <taxon>Neoptera</taxon>
        <taxon>Endopterygota</taxon>
        <taxon>Diptera</taxon>
        <taxon>Nematocera</taxon>
        <taxon>Culicoidea</taxon>
        <taxon>Culicidae</taxon>
        <taxon>Anophelinae</taxon>
        <taxon>Anopheles</taxon>
    </lineage>
</organism>